<organism evidence="1 2">
    <name type="scientific">Actinidia chinensis var. chinensis</name>
    <name type="common">Chinese soft-hair kiwi</name>
    <dbReference type="NCBI Taxonomy" id="1590841"/>
    <lineage>
        <taxon>Eukaryota</taxon>
        <taxon>Viridiplantae</taxon>
        <taxon>Streptophyta</taxon>
        <taxon>Embryophyta</taxon>
        <taxon>Tracheophyta</taxon>
        <taxon>Spermatophyta</taxon>
        <taxon>Magnoliopsida</taxon>
        <taxon>eudicotyledons</taxon>
        <taxon>Gunneridae</taxon>
        <taxon>Pentapetalae</taxon>
        <taxon>asterids</taxon>
        <taxon>Ericales</taxon>
        <taxon>Actinidiaceae</taxon>
        <taxon>Actinidia</taxon>
    </lineage>
</organism>
<dbReference type="EMBL" id="NKQK01000008">
    <property type="protein sequence ID" value="PSS24869.1"/>
    <property type="molecule type" value="Genomic_DNA"/>
</dbReference>
<dbReference type="Gene3D" id="2.60.270.50">
    <property type="match status" value="1"/>
</dbReference>
<dbReference type="InParanoid" id="A0A2R6RBE7"/>
<dbReference type="OrthoDB" id="2617878at2759"/>
<keyword evidence="2" id="KW-1185">Reference proteome</keyword>
<evidence type="ECO:0000313" key="1">
    <source>
        <dbReference type="EMBL" id="PSS24869.1"/>
    </source>
</evidence>
<proteinExistence type="predicted"/>
<dbReference type="PANTHER" id="PTHR36482">
    <property type="entry name" value="OSJNBA0024J22.15 PROTEIN"/>
    <property type="match status" value="1"/>
</dbReference>
<reference evidence="1 2" key="1">
    <citation type="submission" date="2017-07" db="EMBL/GenBank/DDBJ databases">
        <title>An improved, manually edited Actinidia chinensis var. chinensis (kiwifruit) genome highlights the challenges associated with draft genomes and gene prediction in plants.</title>
        <authorList>
            <person name="Pilkington S."/>
            <person name="Crowhurst R."/>
            <person name="Hilario E."/>
            <person name="Nardozza S."/>
            <person name="Fraser L."/>
            <person name="Peng Y."/>
            <person name="Gunaseelan K."/>
            <person name="Simpson R."/>
            <person name="Tahir J."/>
            <person name="Deroles S."/>
            <person name="Templeton K."/>
            <person name="Luo Z."/>
            <person name="Davy M."/>
            <person name="Cheng C."/>
            <person name="Mcneilage M."/>
            <person name="Scaglione D."/>
            <person name="Liu Y."/>
            <person name="Zhang Q."/>
            <person name="Datson P."/>
            <person name="De Silva N."/>
            <person name="Gardiner S."/>
            <person name="Bassett H."/>
            <person name="Chagne D."/>
            <person name="Mccallum J."/>
            <person name="Dzierzon H."/>
            <person name="Deng C."/>
            <person name="Wang Y.-Y."/>
            <person name="Barron N."/>
            <person name="Manako K."/>
            <person name="Bowen J."/>
            <person name="Foster T."/>
            <person name="Erridge Z."/>
            <person name="Tiffin H."/>
            <person name="Waite C."/>
            <person name="Davies K."/>
            <person name="Grierson E."/>
            <person name="Laing W."/>
            <person name="Kirk R."/>
            <person name="Chen X."/>
            <person name="Wood M."/>
            <person name="Montefiori M."/>
            <person name="Brummell D."/>
            <person name="Schwinn K."/>
            <person name="Catanach A."/>
            <person name="Fullerton C."/>
            <person name="Li D."/>
            <person name="Meiyalaghan S."/>
            <person name="Nieuwenhuizen N."/>
            <person name="Read N."/>
            <person name="Prakash R."/>
            <person name="Hunter D."/>
            <person name="Zhang H."/>
            <person name="Mckenzie M."/>
            <person name="Knabel M."/>
            <person name="Harris A."/>
            <person name="Allan A."/>
            <person name="Chen A."/>
            <person name="Janssen B."/>
            <person name="Plunkett B."/>
            <person name="Dwamena C."/>
            <person name="Voogd C."/>
            <person name="Leif D."/>
            <person name="Lafferty D."/>
            <person name="Souleyre E."/>
            <person name="Varkonyi-Gasic E."/>
            <person name="Gambi F."/>
            <person name="Hanley J."/>
            <person name="Yao J.-L."/>
            <person name="Cheung J."/>
            <person name="David K."/>
            <person name="Warren B."/>
            <person name="Marsh K."/>
            <person name="Snowden K."/>
            <person name="Lin-Wang K."/>
            <person name="Brian L."/>
            <person name="Martinez-Sanchez M."/>
            <person name="Wang M."/>
            <person name="Ileperuma N."/>
            <person name="Macnee N."/>
            <person name="Campin R."/>
            <person name="Mcatee P."/>
            <person name="Drummond R."/>
            <person name="Espley R."/>
            <person name="Ireland H."/>
            <person name="Wu R."/>
            <person name="Atkinson R."/>
            <person name="Karunairetnam S."/>
            <person name="Bulley S."/>
            <person name="Chunkath S."/>
            <person name="Hanley Z."/>
            <person name="Storey R."/>
            <person name="Thrimawithana A."/>
            <person name="Thomson S."/>
            <person name="David C."/>
            <person name="Testolin R."/>
        </authorList>
    </citation>
    <scope>NUCLEOTIDE SEQUENCE [LARGE SCALE GENOMIC DNA]</scope>
    <source>
        <strain evidence="2">cv. Red5</strain>
        <tissue evidence="1">Young leaf</tissue>
    </source>
</reference>
<dbReference type="Proteomes" id="UP000241394">
    <property type="component" value="Chromosome LG8"/>
</dbReference>
<accession>A0A2R6RBE7</accession>
<gene>
    <name evidence="1" type="ORF">CEY00_Acc09429</name>
</gene>
<name>A0A2R6RBE7_ACTCC</name>
<comment type="caution">
    <text evidence="1">The sequence shown here is derived from an EMBL/GenBank/DDBJ whole genome shotgun (WGS) entry which is preliminary data.</text>
</comment>
<sequence length="210" mass="23189">MATTVFGDPITNATLELMPEYRGKKITRTDRAHVALNMKNKGDKDAKAHKYVQDLQNNWGNGDSTQCLIYNATGDRLAITLYHDVQGSLGAAPYPLFIENGQWGAFLHVSWTFTGSIGAVVYRGKNESGDEFDCLLSWCNPYNKSSYNSAAYIEIHASGYFSDVNWRQISDKLHASTLVHSSEWNGCKVSATMGRMDSAVFEGVVTLSNA</sequence>
<evidence type="ECO:0000313" key="2">
    <source>
        <dbReference type="Proteomes" id="UP000241394"/>
    </source>
</evidence>
<protein>
    <submittedName>
        <fullName evidence="1">Jasmonate-induced protein</fullName>
    </submittedName>
</protein>
<dbReference type="InterPro" id="IPR053085">
    <property type="entry name" value="Jasmonate-induced_protein"/>
</dbReference>
<dbReference type="PANTHER" id="PTHR36482:SF5">
    <property type="entry name" value="23 KDA JASMONATE-INDUCED PROTEIN-LIKE"/>
    <property type="match status" value="1"/>
</dbReference>
<dbReference type="AlphaFoldDB" id="A0A2R6RBE7"/>
<dbReference type="OMA" id="NDWWGSI"/>
<dbReference type="STRING" id="1590841.A0A2R6RBE7"/>
<dbReference type="Gramene" id="PSS24869">
    <property type="protein sequence ID" value="PSS24869"/>
    <property type="gene ID" value="CEY00_Acc09429"/>
</dbReference>
<dbReference type="Pfam" id="PF21230">
    <property type="entry name" value="Nakanori"/>
    <property type="match status" value="1"/>
</dbReference>
<dbReference type="InterPro" id="IPR049065">
    <property type="entry name" value="Nakanori"/>
</dbReference>
<reference evidence="2" key="2">
    <citation type="journal article" date="2018" name="BMC Genomics">
        <title>A manually annotated Actinidia chinensis var. chinensis (kiwifruit) genome highlights the challenges associated with draft genomes and gene prediction in plants.</title>
        <authorList>
            <person name="Pilkington S.M."/>
            <person name="Crowhurst R."/>
            <person name="Hilario E."/>
            <person name="Nardozza S."/>
            <person name="Fraser L."/>
            <person name="Peng Y."/>
            <person name="Gunaseelan K."/>
            <person name="Simpson R."/>
            <person name="Tahir J."/>
            <person name="Deroles S.C."/>
            <person name="Templeton K."/>
            <person name="Luo Z."/>
            <person name="Davy M."/>
            <person name="Cheng C."/>
            <person name="McNeilage M."/>
            <person name="Scaglione D."/>
            <person name="Liu Y."/>
            <person name="Zhang Q."/>
            <person name="Datson P."/>
            <person name="De Silva N."/>
            <person name="Gardiner S.E."/>
            <person name="Bassett H."/>
            <person name="Chagne D."/>
            <person name="McCallum J."/>
            <person name="Dzierzon H."/>
            <person name="Deng C."/>
            <person name="Wang Y.Y."/>
            <person name="Barron L."/>
            <person name="Manako K."/>
            <person name="Bowen J."/>
            <person name="Foster T.M."/>
            <person name="Erridge Z.A."/>
            <person name="Tiffin H."/>
            <person name="Waite C.N."/>
            <person name="Davies K.M."/>
            <person name="Grierson E.P."/>
            <person name="Laing W.A."/>
            <person name="Kirk R."/>
            <person name="Chen X."/>
            <person name="Wood M."/>
            <person name="Montefiori M."/>
            <person name="Brummell D.A."/>
            <person name="Schwinn K.E."/>
            <person name="Catanach A."/>
            <person name="Fullerton C."/>
            <person name="Li D."/>
            <person name="Meiyalaghan S."/>
            <person name="Nieuwenhuizen N."/>
            <person name="Read N."/>
            <person name="Prakash R."/>
            <person name="Hunter D."/>
            <person name="Zhang H."/>
            <person name="McKenzie M."/>
            <person name="Knabel M."/>
            <person name="Harris A."/>
            <person name="Allan A.C."/>
            <person name="Gleave A."/>
            <person name="Chen A."/>
            <person name="Janssen B.J."/>
            <person name="Plunkett B."/>
            <person name="Ampomah-Dwamena C."/>
            <person name="Voogd C."/>
            <person name="Leif D."/>
            <person name="Lafferty D."/>
            <person name="Souleyre E.J.F."/>
            <person name="Varkonyi-Gasic E."/>
            <person name="Gambi F."/>
            <person name="Hanley J."/>
            <person name="Yao J.L."/>
            <person name="Cheung J."/>
            <person name="David K.M."/>
            <person name="Warren B."/>
            <person name="Marsh K."/>
            <person name="Snowden K.C."/>
            <person name="Lin-Wang K."/>
            <person name="Brian L."/>
            <person name="Martinez-Sanchez M."/>
            <person name="Wang M."/>
            <person name="Ileperuma N."/>
            <person name="Macnee N."/>
            <person name="Campin R."/>
            <person name="McAtee P."/>
            <person name="Drummond R.S.M."/>
            <person name="Espley R.V."/>
            <person name="Ireland H.S."/>
            <person name="Wu R."/>
            <person name="Atkinson R.G."/>
            <person name="Karunairetnam S."/>
            <person name="Bulley S."/>
            <person name="Chunkath S."/>
            <person name="Hanley Z."/>
            <person name="Storey R."/>
            <person name="Thrimawithana A.H."/>
            <person name="Thomson S."/>
            <person name="David C."/>
            <person name="Testolin R."/>
            <person name="Huang H."/>
            <person name="Hellens R.P."/>
            <person name="Schaffer R.J."/>
        </authorList>
    </citation>
    <scope>NUCLEOTIDE SEQUENCE [LARGE SCALE GENOMIC DNA]</scope>
    <source>
        <strain evidence="2">cv. Red5</strain>
    </source>
</reference>